<proteinExistence type="predicted"/>
<evidence type="ECO:0000313" key="1">
    <source>
        <dbReference type="EMBL" id="KAJ2968542.1"/>
    </source>
</evidence>
<dbReference type="Proteomes" id="UP001143856">
    <property type="component" value="Unassembled WGS sequence"/>
</dbReference>
<gene>
    <name evidence="1" type="ORF">NUW58_g10200</name>
</gene>
<sequence length="246" mass="27982">MAVTLSFIVPAIIMSVPWLFDQTATTHYKWLAVWQPFPALTVLGLGFWHYICYYALGSLSPVGEKNEPTTHGHGYMVAVRGVYEFGLSLCATTHLPIVLLTLMPEVGREFLSRTFPHYASAFRSLSFAKVFVPFPWYDAPSIDPTAYQSGDLSILAQHFLHYDFYVGTFPMLIWSMYLHQRTVKNPDLGKMLLKAGLWFLIGGPAAASLILNWDRDAVTEEGEEELKKKIEKDLEKRKQLESRKTK</sequence>
<reference evidence="1" key="1">
    <citation type="submission" date="2022-10" db="EMBL/GenBank/DDBJ databases">
        <title>Genome Sequence of Xylaria curta.</title>
        <authorList>
            <person name="Buettner E."/>
        </authorList>
    </citation>
    <scope>NUCLEOTIDE SEQUENCE</scope>
    <source>
        <strain evidence="1">Babe10</strain>
    </source>
</reference>
<protein>
    <submittedName>
        <fullName evidence="1">Uncharacterized protein</fullName>
    </submittedName>
</protein>
<accession>A0ACC1MNF0</accession>
<name>A0ACC1MNF0_9PEZI</name>
<dbReference type="EMBL" id="JAPDGR010004297">
    <property type="protein sequence ID" value="KAJ2968542.1"/>
    <property type="molecule type" value="Genomic_DNA"/>
</dbReference>
<evidence type="ECO:0000313" key="2">
    <source>
        <dbReference type="Proteomes" id="UP001143856"/>
    </source>
</evidence>
<keyword evidence="2" id="KW-1185">Reference proteome</keyword>
<comment type="caution">
    <text evidence="1">The sequence shown here is derived from an EMBL/GenBank/DDBJ whole genome shotgun (WGS) entry which is preliminary data.</text>
</comment>
<organism evidence="1 2">
    <name type="scientific">Xylaria curta</name>
    <dbReference type="NCBI Taxonomy" id="42375"/>
    <lineage>
        <taxon>Eukaryota</taxon>
        <taxon>Fungi</taxon>
        <taxon>Dikarya</taxon>
        <taxon>Ascomycota</taxon>
        <taxon>Pezizomycotina</taxon>
        <taxon>Sordariomycetes</taxon>
        <taxon>Xylariomycetidae</taxon>
        <taxon>Xylariales</taxon>
        <taxon>Xylariaceae</taxon>
        <taxon>Xylaria</taxon>
    </lineage>
</organism>